<comment type="similarity">
    <text evidence="1 2">Belongs to the small heat shock protein (HSP20) family.</text>
</comment>
<dbReference type="GO" id="GO:0042026">
    <property type="term" value="P:protein refolding"/>
    <property type="evidence" value="ECO:0007669"/>
    <property type="project" value="TreeGrafter"/>
</dbReference>
<evidence type="ECO:0000259" key="4">
    <source>
        <dbReference type="PROSITE" id="PS01031"/>
    </source>
</evidence>
<dbReference type="Gene3D" id="2.60.40.790">
    <property type="match status" value="2"/>
</dbReference>
<dbReference type="InterPro" id="IPR001436">
    <property type="entry name" value="Alpha-crystallin/sHSP_animal"/>
</dbReference>
<dbReference type="CDD" id="cd06526">
    <property type="entry name" value="metazoan_ACD"/>
    <property type="match status" value="1"/>
</dbReference>
<dbReference type="CDD" id="cd06464">
    <property type="entry name" value="ACD_sHsps-like"/>
    <property type="match status" value="1"/>
</dbReference>
<dbReference type="SUPFAM" id="SSF49764">
    <property type="entry name" value="HSP20-like chaperones"/>
    <property type="match status" value="2"/>
</dbReference>
<dbReference type="PANTHER" id="PTHR45640:SF26">
    <property type="entry name" value="RE23625P"/>
    <property type="match status" value="1"/>
</dbReference>
<dbReference type="GO" id="GO:0051082">
    <property type="term" value="F:unfolded protein binding"/>
    <property type="evidence" value="ECO:0007669"/>
    <property type="project" value="TreeGrafter"/>
</dbReference>
<dbReference type="GO" id="GO:0005737">
    <property type="term" value="C:cytoplasm"/>
    <property type="evidence" value="ECO:0007669"/>
    <property type="project" value="TreeGrafter"/>
</dbReference>
<evidence type="ECO:0000313" key="5">
    <source>
        <dbReference type="EMBL" id="CAL5134974.1"/>
    </source>
</evidence>
<dbReference type="GO" id="GO:0009408">
    <property type="term" value="P:response to heat"/>
    <property type="evidence" value="ECO:0007669"/>
    <property type="project" value="TreeGrafter"/>
</dbReference>
<organism evidence="5 6">
    <name type="scientific">Calicophoron daubneyi</name>
    <name type="common">Rumen fluke</name>
    <name type="synonym">Paramphistomum daubneyi</name>
    <dbReference type="NCBI Taxonomy" id="300641"/>
    <lineage>
        <taxon>Eukaryota</taxon>
        <taxon>Metazoa</taxon>
        <taxon>Spiralia</taxon>
        <taxon>Lophotrochozoa</taxon>
        <taxon>Platyhelminthes</taxon>
        <taxon>Trematoda</taxon>
        <taxon>Digenea</taxon>
        <taxon>Plagiorchiida</taxon>
        <taxon>Pronocephalata</taxon>
        <taxon>Paramphistomoidea</taxon>
        <taxon>Paramphistomidae</taxon>
        <taxon>Calicophoron</taxon>
    </lineage>
</organism>
<evidence type="ECO:0000256" key="2">
    <source>
        <dbReference type="RuleBase" id="RU003616"/>
    </source>
</evidence>
<dbReference type="InterPro" id="IPR002068">
    <property type="entry name" value="A-crystallin/Hsp20_dom"/>
</dbReference>
<feature type="domain" description="SHSP" evidence="4">
    <location>
        <begin position="22"/>
        <end position="133"/>
    </location>
</feature>
<name>A0AAV2TFP3_CALDB</name>
<evidence type="ECO:0000256" key="1">
    <source>
        <dbReference type="PROSITE-ProRule" id="PRU00285"/>
    </source>
</evidence>
<reference evidence="5" key="1">
    <citation type="submission" date="2024-06" db="EMBL/GenBank/DDBJ databases">
        <authorList>
            <person name="Liu X."/>
            <person name="Lenzi L."/>
            <person name="Haldenby T S."/>
            <person name="Uol C."/>
        </authorList>
    </citation>
    <scope>NUCLEOTIDE SEQUENCE</scope>
</reference>
<feature type="compositionally biased region" description="Polar residues" evidence="3">
    <location>
        <begin position="16"/>
        <end position="26"/>
    </location>
</feature>
<dbReference type="Proteomes" id="UP001497525">
    <property type="component" value="Unassembled WGS sequence"/>
</dbReference>
<accession>A0AAV2TFP3</accession>
<dbReference type="Pfam" id="PF00011">
    <property type="entry name" value="HSP20"/>
    <property type="match status" value="1"/>
</dbReference>
<sequence length="403" mass="44996">MLRHPSLSRRLPFPENRSSATGSAVLSNSRYVRDRNGNLKYVSETDLQGFPQNNIKVATYQNTVIITAKYEDINSLGEKSTHELRRELHLPLSIDLSTITCSLSDEGILTIEAFLLQTAQPVWLQSPHASRIRDGNANNCQNEVNVVSVNNSCARPRKDPRTITFNEQSKKEASNKPYTPVTNITANSNYRTSLFITPTPFAKTSATKGDSILKSSPNYRGNKSVRLSAPEFANHFEDHTAADRVGQTHFEKKCDNAKSRSHRYLRSNGADLQPIKRYTLRVNVGPQVTPGDIDVSLTNDTVIIRAQKFARKSFLGGPRRMVYEHHSEHTLPPNVYTKSLSARLENGTVILEAPFILPGAFGDVASPQHVERTPPIMSSLMLSPRLARSHQSTSKDNRANVFF</sequence>
<protein>
    <recommendedName>
        <fullName evidence="4">SHSP domain-containing protein</fullName>
    </recommendedName>
</protein>
<dbReference type="GO" id="GO:0005634">
    <property type="term" value="C:nucleus"/>
    <property type="evidence" value="ECO:0007669"/>
    <property type="project" value="TreeGrafter"/>
</dbReference>
<dbReference type="PANTHER" id="PTHR45640">
    <property type="entry name" value="HEAT SHOCK PROTEIN HSP-12.2-RELATED"/>
    <property type="match status" value="1"/>
</dbReference>
<feature type="region of interest" description="Disordered" evidence="3">
    <location>
        <begin position="1"/>
        <end position="26"/>
    </location>
</feature>
<dbReference type="InterPro" id="IPR008978">
    <property type="entry name" value="HSP20-like_chaperone"/>
</dbReference>
<evidence type="ECO:0000256" key="3">
    <source>
        <dbReference type="SAM" id="MobiDB-lite"/>
    </source>
</evidence>
<proteinExistence type="inferred from homology"/>
<dbReference type="AlphaFoldDB" id="A0AAV2TFP3"/>
<evidence type="ECO:0000313" key="6">
    <source>
        <dbReference type="Proteomes" id="UP001497525"/>
    </source>
</evidence>
<dbReference type="PROSITE" id="PS01031">
    <property type="entry name" value="SHSP"/>
    <property type="match status" value="1"/>
</dbReference>
<dbReference type="EMBL" id="CAXLJL010000234">
    <property type="protein sequence ID" value="CAL5134974.1"/>
    <property type="molecule type" value="Genomic_DNA"/>
</dbReference>
<gene>
    <name evidence="5" type="ORF">CDAUBV1_LOCUS9060</name>
</gene>
<comment type="caution">
    <text evidence="5">The sequence shown here is derived from an EMBL/GenBank/DDBJ whole genome shotgun (WGS) entry which is preliminary data.</text>
</comment>